<evidence type="ECO:0000313" key="3">
    <source>
        <dbReference type="Proteomes" id="UP000267027"/>
    </source>
</evidence>
<reference evidence="2 3" key="2">
    <citation type="submission" date="2018-11" db="EMBL/GenBank/DDBJ databases">
        <authorList>
            <consortium name="Pathogen Informatics"/>
        </authorList>
    </citation>
    <scope>NUCLEOTIDE SEQUENCE [LARGE SCALE GENOMIC DNA]</scope>
    <source>
        <strain evidence="2 3">Costa Rica</strain>
    </source>
</reference>
<sequence>MWNRGIANCEHLPAFAIRVVLPGKFCTDGQFPEGWALMDSEMKQRLSRTSISSDMDIDRITKESKTTTITEARETIYFRPRQSSSRKDGTACVLDAVPEVKRLSIMDSQTDEKRMQPEFPVSEVDGSGTALKQKATDSTNELVANYEALEKELKDINETNNELRKKFFKNKNETPILGTPSSGPVVSSRIQEWNCSSSKPVGSMTREKKKLSFITPTCELNNEKSAAVVQLSPTQDKQNDCSFNYIDRK</sequence>
<proteinExistence type="predicted"/>
<evidence type="ECO:0000313" key="2">
    <source>
        <dbReference type="EMBL" id="VDM58517.1"/>
    </source>
</evidence>
<reference evidence="4" key="1">
    <citation type="submission" date="2017-02" db="UniProtKB">
        <authorList>
            <consortium name="WormBaseParasite"/>
        </authorList>
    </citation>
    <scope>IDENTIFICATION</scope>
</reference>
<gene>
    <name evidence="2" type="ORF">ACOC_LOCUS6932</name>
</gene>
<evidence type="ECO:0000313" key="4">
    <source>
        <dbReference type="WBParaSite" id="ACOC_0000693101-mRNA-1"/>
    </source>
</evidence>
<evidence type="ECO:0000256" key="1">
    <source>
        <dbReference type="SAM" id="MobiDB-lite"/>
    </source>
</evidence>
<name>A0A0R3PP46_ANGCS</name>
<organism evidence="4">
    <name type="scientific">Angiostrongylus costaricensis</name>
    <name type="common">Nematode worm</name>
    <dbReference type="NCBI Taxonomy" id="334426"/>
    <lineage>
        <taxon>Eukaryota</taxon>
        <taxon>Metazoa</taxon>
        <taxon>Ecdysozoa</taxon>
        <taxon>Nematoda</taxon>
        <taxon>Chromadorea</taxon>
        <taxon>Rhabditida</taxon>
        <taxon>Rhabditina</taxon>
        <taxon>Rhabditomorpha</taxon>
        <taxon>Strongyloidea</taxon>
        <taxon>Metastrongylidae</taxon>
        <taxon>Angiostrongylus</taxon>
    </lineage>
</organism>
<dbReference type="OMA" id="RLSIMDS"/>
<protein>
    <submittedName>
        <fullName evidence="4">Mitotic checkpoint serine/threonine-protein kinase BUB1</fullName>
    </submittedName>
</protein>
<dbReference type="OrthoDB" id="5874411at2759"/>
<dbReference type="WBParaSite" id="ACOC_0000693101-mRNA-1">
    <property type="protein sequence ID" value="ACOC_0000693101-mRNA-1"/>
    <property type="gene ID" value="ACOC_0000693101"/>
</dbReference>
<feature type="region of interest" description="Disordered" evidence="1">
    <location>
        <begin position="109"/>
        <end position="136"/>
    </location>
</feature>
<accession>A0A0R3PP46</accession>
<dbReference type="AlphaFoldDB" id="A0A0R3PP46"/>
<dbReference type="EMBL" id="UYYA01003989">
    <property type="protein sequence ID" value="VDM58517.1"/>
    <property type="molecule type" value="Genomic_DNA"/>
</dbReference>
<dbReference type="Proteomes" id="UP000267027">
    <property type="component" value="Unassembled WGS sequence"/>
</dbReference>
<keyword evidence="3" id="KW-1185">Reference proteome</keyword>